<accession>A0A3S5CNQ6</accession>
<feature type="compositionally biased region" description="Basic and acidic residues" evidence="1">
    <location>
        <begin position="112"/>
        <end position="123"/>
    </location>
</feature>
<feature type="region of interest" description="Disordered" evidence="1">
    <location>
        <begin position="112"/>
        <end position="166"/>
    </location>
</feature>
<feature type="non-terminal residue" evidence="2">
    <location>
        <position position="295"/>
    </location>
</feature>
<reference evidence="2" key="1">
    <citation type="submission" date="2018-11" db="EMBL/GenBank/DDBJ databases">
        <authorList>
            <consortium name="Pathogen Informatics"/>
        </authorList>
    </citation>
    <scope>NUCLEOTIDE SEQUENCE</scope>
</reference>
<proteinExistence type="predicted"/>
<feature type="compositionally biased region" description="Basic and acidic residues" evidence="1">
    <location>
        <begin position="140"/>
        <end position="166"/>
    </location>
</feature>
<dbReference type="EMBL" id="CAAALY010064932">
    <property type="protein sequence ID" value="VEL23945.1"/>
    <property type="molecule type" value="Genomic_DNA"/>
</dbReference>
<dbReference type="AlphaFoldDB" id="A0A3S5CNQ6"/>
<organism evidence="2 3">
    <name type="scientific">Protopolystoma xenopodis</name>
    <dbReference type="NCBI Taxonomy" id="117903"/>
    <lineage>
        <taxon>Eukaryota</taxon>
        <taxon>Metazoa</taxon>
        <taxon>Spiralia</taxon>
        <taxon>Lophotrochozoa</taxon>
        <taxon>Platyhelminthes</taxon>
        <taxon>Monogenea</taxon>
        <taxon>Polyopisthocotylea</taxon>
        <taxon>Polystomatidea</taxon>
        <taxon>Polystomatidae</taxon>
        <taxon>Protopolystoma</taxon>
    </lineage>
</organism>
<feature type="region of interest" description="Disordered" evidence="1">
    <location>
        <begin position="273"/>
        <end position="295"/>
    </location>
</feature>
<evidence type="ECO:0000313" key="3">
    <source>
        <dbReference type="Proteomes" id="UP000784294"/>
    </source>
</evidence>
<evidence type="ECO:0000313" key="2">
    <source>
        <dbReference type="EMBL" id="VEL23945.1"/>
    </source>
</evidence>
<sequence>MGLFFVLFKPLALCLTNGGTKIAAFSCHHPQLLQSQQQSLICPSALDSEFARSEKSRCHKTPGSQTRQRKRARHRKNDGKTQIVDAYNNGDDDAENWRERFHEPEPLLPRIDLMRSRAFKSDSDFEETEEEDKEDEEEDQQQRPEKFEEEKTKSSLKEQSNEQDMKMQVGIERDENIERILDNRLDGSTSKAAFRQPEDILTHWTDADLRFGLEPGRLGYVAYSLPGPPDQSMNELILGDKYDDEDEEEDELPLSVATSTGFLPTSEEAIDMLDEDDPDFDLNDREGQDIGFEYS</sequence>
<evidence type="ECO:0000256" key="1">
    <source>
        <dbReference type="SAM" id="MobiDB-lite"/>
    </source>
</evidence>
<dbReference type="Proteomes" id="UP000784294">
    <property type="component" value="Unassembled WGS sequence"/>
</dbReference>
<protein>
    <submittedName>
        <fullName evidence="2">Uncharacterized protein</fullName>
    </submittedName>
</protein>
<keyword evidence="3" id="KW-1185">Reference proteome</keyword>
<gene>
    <name evidence="2" type="ORF">PXEA_LOCUS17385</name>
</gene>
<comment type="caution">
    <text evidence="2">The sequence shown here is derived from an EMBL/GenBank/DDBJ whole genome shotgun (WGS) entry which is preliminary data.</text>
</comment>
<feature type="compositionally biased region" description="Acidic residues" evidence="1">
    <location>
        <begin position="124"/>
        <end position="139"/>
    </location>
</feature>
<name>A0A3S5CNQ6_9PLAT</name>
<feature type="compositionally biased region" description="Basic residues" evidence="1">
    <location>
        <begin position="67"/>
        <end position="77"/>
    </location>
</feature>
<feature type="region of interest" description="Disordered" evidence="1">
    <location>
        <begin position="53"/>
        <end position="92"/>
    </location>
</feature>